<keyword evidence="3" id="KW-1185">Reference proteome</keyword>
<accession>A0ABU7T3U8</accession>
<evidence type="ECO:0000256" key="1">
    <source>
        <dbReference type="SAM" id="Phobius"/>
    </source>
</evidence>
<dbReference type="EMBL" id="JAQSGK010000052">
    <property type="protein sequence ID" value="MEE6716853.1"/>
    <property type="molecule type" value="Genomic_DNA"/>
</dbReference>
<organism evidence="2 3">
    <name type="scientific">Schleiferilactobacillus harbinensis</name>
    <dbReference type="NCBI Taxonomy" id="304207"/>
    <lineage>
        <taxon>Bacteria</taxon>
        <taxon>Bacillati</taxon>
        <taxon>Bacillota</taxon>
        <taxon>Bacilli</taxon>
        <taxon>Lactobacillales</taxon>
        <taxon>Lactobacillaceae</taxon>
        <taxon>Schleiferilactobacillus</taxon>
    </lineage>
</organism>
<proteinExistence type="predicted"/>
<dbReference type="Proteomes" id="UP001330016">
    <property type="component" value="Unassembled WGS sequence"/>
</dbReference>
<keyword evidence="1" id="KW-0472">Membrane</keyword>
<name>A0ABU7T3U8_9LACO</name>
<dbReference type="RefSeq" id="WP_331244379.1">
    <property type="nucleotide sequence ID" value="NZ_JAQSGJ010000052.1"/>
</dbReference>
<evidence type="ECO:0000313" key="3">
    <source>
        <dbReference type="Proteomes" id="UP001330016"/>
    </source>
</evidence>
<protein>
    <submittedName>
        <fullName evidence="2">Uncharacterized protein</fullName>
    </submittedName>
</protein>
<feature type="transmembrane region" description="Helical" evidence="1">
    <location>
        <begin position="14"/>
        <end position="32"/>
    </location>
</feature>
<evidence type="ECO:0000313" key="2">
    <source>
        <dbReference type="EMBL" id="MEE6716853.1"/>
    </source>
</evidence>
<reference evidence="2 3" key="1">
    <citation type="submission" date="2023-02" db="EMBL/GenBank/DDBJ databases">
        <title>The predominant lactic acid bacteria and yeasts involved in the spontaneous fermentation of millet during the production of the traditional porridge Hausa koko in Ghana.</title>
        <authorList>
            <person name="Atter A."/>
            <person name="Diaz M."/>
        </authorList>
    </citation>
    <scope>NUCLEOTIDE SEQUENCE [LARGE SCALE GENOMIC DNA]</scope>
    <source>
        <strain evidence="2 3">FI11640</strain>
    </source>
</reference>
<keyword evidence="1" id="KW-1133">Transmembrane helix</keyword>
<keyword evidence="1" id="KW-0812">Transmembrane</keyword>
<gene>
    <name evidence="2" type="ORF">PS435_13430</name>
</gene>
<sequence>MGQLLTATGLTDAFTNNIGLIFLVIMIILLVFSRRLNLTDRVLLGTTSLFPWGWLAWTPLIKIQFAFRLNCYISLLLAYLAAKNYPALTQPHRP</sequence>
<comment type="caution">
    <text evidence="2">The sequence shown here is derived from an EMBL/GenBank/DDBJ whole genome shotgun (WGS) entry which is preliminary data.</text>
</comment>